<feature type="transmembrane region" description="Helical" evidence="1">
    <location>
        <begin position="12"/>
        <end position="32"/>
    </location>
</feature>
<dbReference type="Proteomes" id="UP000562929">
    <property type="component" value="Unassembled WGS sequence"/>
</dbReference>
<keyword evidence="1" id="KW-0812">Transmembrane</keyword>
<dbReference type="AlphaFoldDB" id="A0A8H4VEQ8"/>
<sequence length="604" mass="68252">MRSAPEDGQRFMYIVSTLAVSSVFNVGIYGSFPVGHRCTHRGSYELIPILPGRLNIVAHTNAEAAIVGWARSWQSATRRRPANELVVHIYALSLAPEDRIWTRRDDDTIVFSSYISPCRARAWRSSNIHYYGILPTVANYEVYTDPVVARTALRQPEPPLIESERRLERELQQIVCQEMPTQENLFQGVWDVLRPFMGMPIDILRQHFPHLDQASLLILSQGGCFPFRHQRLRKRSIDESLTEVPQVNATACEVLAVSIAGKVTALSPEVASKLREPVVDPLEEPEKCTRFNSLRVRIELGYHNIYFAEGAGTNDDIFITVGRQTIKLLRSPGYSAVANKAVDLMVAFGSETISVDQFNHFHLFPRRPETMPTGGDPFNLKSLIFSARCIEEPHREAIITKFDNINRDIYPLRWPSYLSARISVTDWHYSPYDVKTNTLAVSLPGRPSACIYLKALRVRLTLDGLWQSWFSAGTSDNVYLSVGMENRPSVGVLPLAKSPAAGSVFEADFNLETFFDQKTVPVSAILSYVNVYATPGMGLNANYTDGWQIKSIIFDGRCADNNRAVRANIVFPEGKWVERQAGKEWGLVYSHDKIGLERWIRLDW</sequence>
<gene>
    <name evidence="2" type="ORF">GQ602_003661</name>
</gene>
<comment type="caution">
    <text evidence="2">The sequence shown here is derived from an EMBL/GenBank/DDBJ whole genome shotgun (WGS) entry which is preliminary data.</text>
</comment>
<reference evidence="2 3" key="1">
    <citation type="journal article" date="2020" name="G3 (Bethesda)">
        <title>Genetic Underpinnings of Host Manipulation by Ophiocordyceps as Revealed by Comparative Transcriptomics.</title>
        <authorList>
            <person name="Will I."/>
            <person name="Das B."/>
            <person name="Trinh T."/>
            <person name="Brachmann A."/>
            <person name="Ohm R.A."/>
            <person name="de Bekker C."/>
        </authorList>
    </citation>
    <scope>NUCLEOTIDE SEQUENCE [LARGE SCALE GENOMIC DNA]</scope>
    <source>
        <strain evidence="2 3">EC05</strain>
    </source>
</reference>
<dbReference type="EMBL" id="JAACLJ010000003">
    <property type="protein sequence ID" value="KAF4589772.1"/>
    <property type="molecule type" value="Genomic_DNA"/>
</dbReference>
<accession>A0A8H4VEQ8</accession>
<proteinExistence type="predicted"/>
<evidence type="ECO:0000256" key="1">
    <source>
        <dbReference type="SAM" id="Phobius"/>
    </source>
</evidence>
<dbReference type="OrthoDB" id="4923306at2759"/>
<organism evidence="2 3">
    <name type="scientific">Ophiocordyceps camponoti-floridani</name>
    <dbReference type="NCBI Taxonomy" id="2030778"/>
    <lineage>
        <taxon>Eukaryota</taxon>
        <taxon>Fungi</taxon>
        <taxon>Dikarya</taxon>
        <taxon>Ascomycota</taxon>
        <taxon>Pezizomycotina</taxon>
        <taxon>Sordariomycetes</taxon>
        <taxon>Hypocreomycetidae</taxon>
        <taxon>Hypocreales</taxon>
        <taxon>Ophiocordycipitaceae</taxon>
        <taxon>Ophiocordyceps</taxon>
    </lineage>
</organism>
<keyword evidence="3" id="KW-1185">Reference proteome</keyword>
<protein>
    <submittedName>
        <fullName evidence="2">Heat-labile enterotoxin IIB, A chain</fullName>
    </submittedName>
</protein>
<keyword evidence="1" id="KW-1133">Transmembrane helix</keyword>
<evidence type="ECO:0000313" key="2">
    <source>
        <dbReference type="EMBL" id="KAF4589772.1"/>
    </source>
</evidence>
<evidence type="ECO:0000313" key="3">
    <source>
        <dbReference type="Proteomes" id="UP000562929"/>
    </source>
</evidence>
<keyword evidence="1" id="KW-0472">Membrane</keyword>
<name>A0A8H4VEQ8_9HYPO</name>